<keyword evidence="1" id="KW-0812">Transmembrane</keyword>
<keyword evidence="1" id="KW-1133">Transmembrane helix</keyword>
<accession>A0AAN5CDR2</accession>
<organism evidence="2 3">
    <name type="scientific">Pristionchus mayeri</name>
    <dbReference type="NCBI Taxonomy" id="1317129"/>
    <lineage>
        <taxon>Eukaryota</taxon>
        <taxon>Metazoa</taxon>
        <taxon>Ecdysozoa</taxon>
        <taxon>Nematoda</taxon>
        <taxon>Chromadorea</taxon>
        <taxon>Rhabditida</taxon>
        <taxon>Rhabditina</taxon>
        <taxon>Diplogasteromorpha</taxon>
        <taxon>Diplogasteroidea</taxon>
        <taxon>Neodiplogasteridae</taxon>
        <taxon>Pristionchus</taxon>
    </lineage>
</organism>
<feature type="transmembrane region" description="Helical" evidence="1">
    <location>
        <begin position="120"/>
        <end position="138"/>
    </location>
</feature>
<keyword evidence="3" id="KW-1185">Reference proteome</keyword>
<dbReference type="EMBL" id="BTRK01000003">
    <property type="protein sequence ID" value="GMR39812.1"/>
    <property type="molecule type" value="Genomic_DNA"/>
</dbReference>
<keyword evidence="1" id="KW-0472">Membrane</keyword>
<reference evidence="3" key="1">
    <citation type="submission" date="2022-10" db="EMBL/GenBank/DDBJ databases">
        <title>Genome assembly of Pristionchus species.</title>
        <authorList>
            <person name="Yoshida K."/>
            <person name="Sommer R.J."/>
        </authorList>
    </citation>
    <scope>NUCLEOTIDE SEQUENCE [LARGE SCALE GENOMIC DNA]</scope>
    <source>
        <strain evidence="3">RS5460</strain>
    </source>
</reference>
<proteinExistence type="predicted"/>
<feature type="transmembrane region" description="Helical" evidence="1">
    <location>
        <begin position="38"/>
        <end position="56"/>
    </location>
</feature>
<evidence type="ECO:0000313" key="3">
    <source>
        <dbReference type="Proteomes" id="UP001328107"/>
    </source>
</evidence>
<dbReference type="Proteomes" id="UP001328107">
    <property type="component" value="Unassembled WGS sequence"/>
</dbReference>
<protein>
    <submittedName>
        <fullName evidence="2">Uncharacterized protein</fullName>
    </submittedName>
</protein>
<comment type="caution">
    <text evidence="2">The sequence shown here is derived from an EMBL/GenBank/DDBJ whole genome shotgun (WGS) entry which is preliminary data.</text>
</comment>
<feature type="transmembrane region" description="Helical" evidence="1">
    <location>
        <begin position="62"/>
        <end position="81"/>
    </location>
</feature>
<feature type="transmembrane region" description="Helical" evidence="1">
    <location>
        <begin position="93"/>
        <end position="114"/>
    </location>
</feature>
<sequence>MALAIIISAKSVGNGWGTNACSGCEWFANTADSTFRQILLLGSVITMAALIGHHFFLWSEGLRSFALLLLFSMVALTVAVIGSRKSDRKSSIISLLVLCTIPFFTSLNLALISTDKFPSMFYPSAMVACSLIVPYLVIWGKVIASCSSNQHVHVNTEYDSSP</sequence>
<evidence type="ECO:0000256" key="1">
    <source>
        <dbReference type="SAM" id="Phobius"/>
    </source>
</evidence>
<gene>
    <name evidence="2" type="ORF">PMAYCL1PPCAC_10007</name>
</gene>
<evidence type="ECO:0000313" key="2">
    <source>
        <dbReference type="EMBL" id="GMR39812.1"/>
    </source>
</evidence>
<name>A0AAN5CDR2_9BILA</name>
<dbReference type="AlphaFoldDB" id="A0AAN5CDR2"/>